<evidence type="ECO:0000256" key="2">
    <source>
        <dbReference type="ARBA" id="ARBA00043974"/>
    </source>
</evidence>
<reference evidence="3" key="1">
    <citation type="submission" date="2021-01" db="EMBL/GenBank/DDBJ databases">
        <authorList>
            <person name="Corre E."/>
            <person name="Pelletier E."/>
            <person name="Niang G."/>
            <person name="Scheremetjew M."/>
            <person name="Finn R."/>
            <person name="Kale V."/>
            <person name="Holt S."/>
            <person name="Cochrane G."/>
            <person name="Meng A."/>
            <person name="Brown T."/>
            <person name="Cohen L."/>
        </authorList>
    </citation>
    <scope>NUCLEOTIDE SEQUENCE</scope>
    <source>
        <strain evidence="3">SAG 36.94</strain>
    </source>
</reference>
<sequence>MESASMRCDPLAKVLAREVPTVRVAHPVEKIVETNRRMEVKGRDQELAELYGVHMPARRQLDRVMLRQFHRLPGFESSFVGLDDLDGKGEMITLDDYLGIPWEQPNVAFDLRAEMEAKLGMKPFEPL</sequence>
<dbReference type="EMBL" id="HBGH01007185">
    <property type="protein sequence ID" value="CAD9231752.1"/>
    <property type="molecule type" value="Transcribed_RNA"/>
</dbReference>
<organism evidence="3">
    <name type="scientific">Compsopogon caeruleus</name>
    <dbReference type="NCBI Taxonomy" id="31354"/>
    <lineage>
        <taxon>Eukaryota</taxon>
        <taxon>Rhodophyta</taxon>
        <taxon>Compsopogonophyceae</taxon>
        <taxon>Compsopogonales</taxon>
        <taxon>Compsopogonaceae</taxon>
        <taxon>Compsopogon</taxon>
    </lineage>
</organism>
<evidence type="ECO:0000256" key="1">
    <source>
        <dbReference type="ARBA" id="ARBA00023186"/>
    </source>
</evidence>
<dbReference type="GO" id="GO:0043248">
    <property type="term" value="P:proteasome assembly"/>
    <property type="evidence" value="ECO:0007669"/>
    <property type="project" value="InterPro"/>
</dbReference>
<evidence type="ECO:0000313" key="3">
    <source>
        <dbReference type="EMBL" id="CAD9231752.1"/>
    </source>
</evidence>
<dbReference type="PANTHER" id="PTHR12828:SF3">
    <property type="entry name" value="PROTEASOME MATURATION PROTEIN"/>
    <property type="match status" value="1"/>
</dbReference>
<name>A0A7S1TBS4_9RHOD</name>
<dbReference type="AlphaFoldDB" id="A0A7S1TBS4"/>
<dbReference type="InterPro" id="IPR008012">
    <property type="entry name" value="Ump1"/>
</dbReference>
<accession>A0A7S1TBS4</accession>
<dbReference type="Pfam" id="PF05348">
    <property type="entry name" value="UMP1"/>
    <property type="match status" value="1"/>
</dbReference>
<dbReference type="GO" id="GO:0005634">
    <property type="term" value="C:nucleus"/>
    <property type="evidence" value="ECO:0007669"/>
    <property type="project" value="TreeGrafter"/>
</dbReference>
<comment type="similarity">
    <text evidence="2">Belongs to the POMP/UMP1 family.</text>
</comment>
<dbReference type="GO" id="GO:0005737">
    <property type="term" value="C:cytoplasm"/>
    <property type="evidence" value="ECO:0007669"/>
    <property type="project" value="TreeGrafter"/>
</dbReference>
<proteinExistence type="inferred from homology"/>
<keyword evidence="1" id="KW-0143">Chaperone</keyword>
<dbReference type="PANTHER" id="PTHR12828">
    <property type="entry name" value="PROTEASOME MATURATION PROTEIN UMP1"/>
    <property type="match status" value="1"/>
</dbReference>
<protein>
    <submittedName>
        <fullName evidence="3">Uncharacterized protein</fullName>
    </submittedName>
</protein>
<gene>
    <name evidence="3" type="ORF">CCAE0312_LOCUS3833</name>
</gene>